<dbReference type="AlphaFoldDB" id="A0A2U1K7V7"/>
<dbReference type="GO" id="GO:0000976">
    <property type="term" value="F:transcription cis-regulatory region binding"/>
    <property type="evidence" value="ECO:0007669"/>
    <property type="project" value="TreeGrafter"/>
</dbReference>
<keyword evidence="7" id="KW-1185">Reference proteome</keyword>
<name>A0A2U1K7V7_9BACI</name>
<evidence type="ECO:0000256" key="3">
    <source>
        <dbReference type="ARBA" id="ARBA00023125"/>
    </source>
</evidence>
<dbReference type="InterPro" id="IPR036388">
    <property type="entry name" value="WH-like_DNA-bd_sf"/>
</dbReference>
<dbReference type="PANTHER" id="PTHR30126">
    <property type="entry name" value="HTH-TYPE TRANSCRIPTIONAL REGULATOR"/>
    <property type="match status" value="1"/>
</dbReference>
<evidence type="ECO:0000313" key="6">
    <source>
        <dbReference type="EMBL" id="PWA13355.1"/>
    </source>
</evidence>
<dbReference type="SUPFAM" id="SSF46785">
    <property type="entry name" value="Winged helix' DNA-binding domain"/>
    <property type="match status" value="1"/>
</dbReference>
<dbReference type="PROSITE" id="PS50931">
    <property type="entry name" value="HTH_LYSR"/>
    <property type="match status" value="1"/>
</dbReference>
<organism evidence="6 7">
    <name type="scientific">Pueribacillus theae</name>
    <dbReference type="NCBI Taxonomy" id="2171751"/>
    <lineage>
        <taxon>Bacteria</taxon>
        <taxon>Bacillati</taxon>
        <taxon>Bacillota</taxon>
        <taxon>Bacilli</taxon>
        <taxon>Bacillales</taxon>
        <taxon>Bacillaceae</taxon>
        <taxon>Pueribacillus</taxon>
    </lineage>
</organism>
<sequence>MTEYEMLSILAEELNMRKAAERLYVTQPALSQRLRTIEREWGTQIFLRSKRGLALTPAGEKIIAYVNRMIREQEKVRDEISFLKAEVSGTLKLAAASIIGQYWLPKFLKQYVERYPNVKISLITGWSSEILHQFDEEHFHIGIIRGNPEWKGMKKRLLTDELVLVDTTIQSISALKSTDKPFIQFKSDSTYYREIQSWWHEHFISPPERTIVVDQIETCKQMALNGIGYAILPSISLTENDRDIYKIPLMTKRKERVSRDTWIISHESYTRLKQVEAFLNLVSEMEK</sequence>
<comment type="caution">
    <text evidence="6">The sequence shown here is derived from an EMBL/GenBank/DDBJ whole genome shotgun (WGS) entry which is preliminary data.</text>
</comment>
<dbReference type="InterPro" id="IPR036390">
    <property type="entry name" value="WH_DNA-bd_sf"/>
</dbReference>
<protein>
    <submittedName>
        <fullName evidence="6">LysR family transcriptional regulator</fullName>
    </submittedName>
</protein>
<evidence type="ECO:0000256" key="2">
    <source>
        <dbReference type="ARBA" id="ARBA00023015"/>
    </source>
</evidence>
<dbReference type="Pfam" id="PF03466">
    <property type="entry name" value="LysR_substrate"/>
    <property type="match status" value="1"/>
</dbReference>
<dbReference type="SUPFAM" id="SSF53850">
    <property type="entry name" value="Periplasmic binding protein-like II"/>
    <property type="match status" value="1"/>
</dbReference>
<dbReference type="CDD" id="cd05466">
    <property type="entry name" value="PBP2_LTTR_substrate"/>
    <property type="match status" value="1"/>
</dbReference>
<dbReference type="PANTHER" id="PTHR30126:SF78">
    <property type="entry name" value="HTH LYSR-TYPE DOMAIN-CONTAINING PROTEIN"/>
    <property type="match status" value="1"/>
</dbReference>
<dbReference type="Proteomes" id="UP000245998">
    <property type="component" value="Unassembled WGS sequence"/>
</dbReference>
<evidence type="ECO:0000256" key="1">
    <source>
        <dbReference type="ARBA" id="ARBA00009437"/>
    </source>
</evidence>
<dbReference type="InterPro" id="IPR005119">
    <property type="entry name" value="LysR_subst-bd"/>
</dbReference>
<dbReference type="PRINTS" id="PR00039">
    <property type="entry name" value="HTHLYSR"/>
</dbReference>
<proteinExistence type="inferred from homology"/>
<dbReference type="GO" id="GO:0003700">
    <property type="term" value="F:DNA-binding transcription factor activity"/>
    <property type="evidence" value="ECO:0007669"/>
    <property type="project" value="InterPro"/>
</dbReference>
<evidence type="ECO:0000256" key="4">
    <source>
        <dbReference type="ARBA" id="ARBA00023163"/>
    </source>
</evidence>
<keyword evidence="4" id="KW-0804">Transcription</keyword>
<dbReference type="RefSeq" id="WP_116552860.1">
    <property type="nucleotide sequence ID" value="NZ_QCZG01000001.1"/>
</dbReference>
<dbReference type="InterPro" id="IPR000847">
    <property type="entry name" value="LysR_HTH_N"/>
</dbReference>
<dbReference type="Pfam" id="PF00126">
    <property type="entry name" value="HTH_1"/>
    <property type="match status" value="1"/>
</dbReference>
<dbReference type="EMBL" id="QCZG01000001">
    <property type="protein sequence ID" value="PWA13355.1"/>
    <property type="molecule type" value="Genomic_DNA"/>
</dbReference>
<accession>A0A2U1K7V7</accession>
<dbReference type="OrthoDB" id="107670at2"/>
<gene>
    <name evidence="6" type="ORF">DCC39_00215</name>
</gene>
<reference evidence="6 7" key="1">
    <citation type="submission" date="2018-04" db="EMBL/GenBank/DDBJ databases">
        <title>Camelliibacillus theae gen. nov., sp. nov., isolated from Pu'er tea.</title>
        <authorList>
            <person name="Niu L."/>
        </authorList>
    </citation>
    <scope>NUCLEOTIDE SEQUENCE [LARGE SCALE GENOMIC DNA]</scope>
    <source>
        <strain evidence="6 7">T8</strain>
    </source>
</reference>
<evidence type="ECO:0000313" key="7">
    <source>
        <dbReference type="Proteomes" id="UP000245998"/>
    </source>
</evidence>
<dbReference type="Gene3D" id="1.10.10.10">
    <property type="entry name" value="Winged helix-like DNA-binding domain superfamily/Winged helix DNA-binding domain"/>
    <property type="match status" value="1"/>
</dbReference>
<comment type="similarity">
    <text evidence="1">Belongs to the LysR transcriptional regulatory family.</text>
</comment>
<keyword evidence="2" id="KW-0805">Transcription regulation</keyword>
<dbReference type="Gene3D" id="3.40.190.290">
    <property type="match status" value="1"/>
</dbReference>
<evidence type="ECO:0000259" key="5">
    <source>
        <dbReference type="PROSITE" id="PS50931"/>
    </source>
</evidence>
<keyword evidence="3" id="KW-0238">DNA-binding</keyword>
<feature type="domain" description="HTH lysR-type" evidence="5">
    <location>
        <begin position="1"/>
        <end position="56"/>
    </location>
</feature>